<dbReference type="EMBL" id="VRZA01000005">
    <property type="protein sequence ID" value="TXS91907.1"/>
    <property type="molecule type" value="Genomic_DNA"/>
</dbReference>
<dbReference type="Proteomes" id="UP000321039">
    <property type="component" value="Unassembled WGS sequence"/>
</dbReference>
<feature type="signal peptide" evidence="1">
    <location>
        <begin position="1"/>
        <end position="23"/>
    </location>
</feature>
<reference evidence="2 3" key="1">
    <citation type="submission" date="2019-08" db="EMBL/GenBank/DDBJ databases">
        <title>Parahaliea maris sp. nov., isolated from the surface seawater.</title>
        <authorList>
            <person name="Liu Y."/>
        </authorList>
    </citation>
    <scope>NUCLEOTIDE SEQUENCE [LARGE SCALE GENOMIC DNA]</scope>
    <source>
        <strain evidence="2 3">HSLHS9</strain>
    </source>
</reference>
<sequence length="95" mass="9677">MRITPLVFATAFALASATNGLQANEPLATLADVPAVKMTSDELAQVRGEGHVRLLVLQQTGKTELPTAAAAAATDAAGSIGAVGNDRPAILRLLN</sequence>
<proteinExistence type="predicted"/>
<dbReference type="AlphaFoldDB" id="A0A5C8ZWQ5"/>
<evidence type="ECO:0000313" key="3">
    <source>
        <dbReference type="Proteomes" id="UP000321039"/>
    </source>
</evidence>
<name>A0A5C8ZWQ5_9GAMM</name>
<gene>
    <name evidence="2" type="ORF">FV139_14340</name>
</gene>
<dbReference type="RefSeq" id="WP_148069147.1">
    <property type="nucleotide sequence ID" value="NZ_VRZA01000005.1"/>
</dbReference>
<comment type="caution">
    <text evidence="2">The sequence shown here is derived from an EMBL/GenBank/DDBJ whole genome shotgun (WGS) entry which is preliminary data.</text>
</comment>
<keyword evidence="3" id="KW-1185">Reference proteome</keyword>
<evidence type="ECO:0000313" key="2">
    <source>
        <dbReference type="EMBL" id="TXS91907.1"/>
    </source>
</evidence>
<feature type="chain" id="PRO_5022858470" evidence="1">
    <location>
        <begin position="24"/>
        <end position="95"/>
    </location>
</feature>
<evidence type="ECO:0000256" key="1">
    <source>
        <dbReference type="SAM" id="SignalP"/>
    </source>
</evidence>
<keyword evidence="1" id="KW-0732">Signal</keyword>
<organism evidence="2 3">
    <name type="scientific">Parahaliea maris</name>
    <dbReference type="NCBI Taxonomy" id="2716870"/>
    <lineage>
        <taxon>Bacteria</taxon>
        <taxon>Pseudomonadati</taxon>
        <taxon>Pseudomonadota</taxon>
        <taxon>Gammaproteobacteria</taxon>
        <taxon>Cellvibrionales</taxon>
        <taxon>Halieaceae</taxon>
        <taxon>Parahaliea</taxon>
    </lineage>
</organism>
<accession>A0A5C8ZWQ5</accession>
<protein>
    <submittedName>
        <fullName evidence="2">Uncharacterized protein</fullName>
    </submittedName>
</protein>